<dbReference type="Proteomes" id="UP001524642">
    <property type="component" value="Unassembled WGS sequence"/>
</dbReference>
<dbReference type="InterPro" id="IPR036291">
    <property type="entry name" value="NAD(P)-bd_dom_sf"/>
</dbReference>
<evidence type="ECO:0000313" key="4">
    <source>
        <dbReference type="Proteomes" id="UP001524642"/>
    </source>
</evidence>
<gene>
    <name evidence="3" type="ORF">NRP21_17185</name>
</gene>
<evidence type="ECO:0000313" key="3">
    <source>
        <dbReference type="EMBL" id="MCR0983791.1"/>
    </source>
</evidence>
<evidence type="ECO:0000256" key="2">
    <source>
        <dbReference type="ARBA" id="ARBA00023002"/>
    </source>
</evidence>
<comment type="caution">
    <text evidence="3">The sequence shown here is derived from an EMBL/GenBank/DDBJ whole genome shotgun (WGS) entry which is preliminary data.</text>
</comment>
<dbReference type="InterPro" id="IPR002347">
    <property type="entry name" value="SDR_fam"/>
</dbReference>
<dbReference type="Pfam" id="PF13561">
    <property type="entry name" value="adh_short_C2"/>
    <property type="match status" value="1"/>
</dbReference>
<evidence type="ECO:0000256" key="1">
    <source>
        <dbReference type="ARBA" id="ARBA00006484"/>
    </source>
</evidence>
<comment type="similarity">
    <text evidence="1">Belongs to the short-chain dehydrogenases/reductases (SDR) family.</text>
</comment>
<protein>
    <submittedName>
        <fullName evidence="3">SDR family oxidoreductase</fullName>
    </submittedName>
</protein>
<organism evidence="3 4">
    <name type="scientific">Roseomonas populi</name>
    <dbReference type="NCBI Taxonomy" id="3121582"/>
    <lineage>
        <taxon>Bacteria</taxon>
        <taxon>Pseudomonadati</taxon>
        <taxon>Pseudomonadota</taxon>
        <taxon>Alphaproteobacteria</taxon>
        <taxon>Acetobacterales</taxon>
        <taxon>Roseomonadaceae</taxon>
        <taxon>Roseomonas</taxon>
    </lineage>
</organism>
<sequence length="248" mass="25459">MKLSGKVALVTGGTSGIGLATAALFSREGAQVVAVGNDPGRLSAAAAALGGNGIALQADLRRPAEIDRLVEAVRDRYGRLNILFANAGLGLAAPLEAVTEAQIDEQFAVNFKGLFFTVQKAVPLMERGGSIVLTTSYLNTVGTPGLSILSATKGAVRSLARTLGAELAPRGIRVNALSPGPISTPFAGKLGLSQQDLQKVAEHTEAKVPLRRFGEADEVANAVLFLAGPDGSYVTGTELVVDGGLTQI</sequence>
<dbReference type="CDD" id="cd05233">
    <property type="entry name" value="SDR_c"/>
    <property type="match status" value="1"/>
</dbReference>
<keyword evidence="2" id="KW-0560">Oxidoreductase</keyword>
<keyword evidence="4" id="KW-1185">Reference proteome</keyword>
<dbReference type="PRINTS" id="PR00081">
    <property type="entry name" value="GDHRDH"/>
</dbReference>
<proteinExistence type="inferred from homology"/>
<dbReference type="RefSeq" id="WP_257717456.1">
    <property type="nucleotide sequence ID" value="NZ_JANJOU010000016.1"/>
</dbReference>
<dbReference type="SUPFAM" id="SSF51735">
    <property type="entry name" value="NAD(P)-binding Rossmann-fold domains"/>
    <property type="match status" value="1"/>
</dbReference>
<name>A0ABT1X7S6_9PROT</name>
<reference evidence="3 4" key="1">
    <citation type="submission" date="2022-06" db="EMBL/GenBank/DDBJ databases">
        <title>Roseomonas CN29.</title>
        <authorList>
            <person name="Cheng Y."/>
            <person name="He X."/>
        </authorList>
    </citation>
    <scope>NUCLEOTIDE SEQUENCE [LARGE SCALE GENOMIC DNA]</scope>
    <source>
        <strain evidence="3 4">CN29</strain>
    </source>
</reference>
<accession>A0ABT1X7S6</accession>
<dbReference type="EMBL" id="JANJOU010000016">
    <property type="protein sequence ID" value="MCR0983791.1"/>
    <property type="molecule type" value="Genomic_DNA"/>
</dbReference>
<dbReference type="Gene3D" id="3.40.50.720">
    <property type="entry name" value="NAD(P)-binding Rossmann-like Domain"/>
    <property type="match status" value="1"/>
</dbReference>
<dbReference type="PANTHER" id="PTHR43669:SF3">
    <property type="entry name" value="ALCOHOL DEHYDROGENASE, PUTATIVE (AFU_ORTHOLOGUE AFUA_3G03445)-RELATED"/>
    <property type="match status" value="1"/>
</dbReference>
<dbReference type="PANTHER" id="PTHR43669">
    <property type="entry name" value="5-KETO-D-GLUCONATE 5-REDUCTASE"/>
    <property type="match status" value="1"/>
</dbReference>